<protein>
    <submittedName>
        <fullName evidence="2">Uncharacterized protein</fullName>
    </submittedName>
</protein>
<dbReference type="NCBIfam" id="NF047765">
    <property type="entry name" value="LIC_13387_fam"/>
    <property type="match status" value="1"/>
</dbReference>
<dbReference type="RefSeq" id="WP_167209170.1">
    <property type="nucleotide sequence ID" value="NZ_JAASRO010000001.1"/>
</dbReference>
<dbReference type="InterPro" id="IPR058068">
    <property type="entry name" value="LIC_13387-like"/>
</dbReference>
<gene>
    <name evidence="2" type="ORF">BJY22_004119</name>
</gene>
<keyword evidence="1" id="KW-1133">Transmembrane helix</keyword>
<evidence type="ECO:0000313" key="2">
    <source>
        <dbReference type="EMBL" id="NIK58402.1"/>
    </source>
</evidence>
<feature type="transmembrane region" description="Helical" evidence="1">
    <location>
        <begin position="68"/>
        <end position="91"/>
    </location>
</feature>
<feature type="transmembrane region" description="Helical" evidence="1">
    <location>
        <begin position="12"/>
        <end position="38"/>
    </location>
</feature>
<organism evidence="2 3">
    <name type="scientific">Kribbella shirazensis</name>
    <dbReference type="NCBI Taxonomy" id="1105143"/>
    <lineage>
        <taxon>Bacteria</taxon>
        <taxon>Bacillati</taxon>
        <taxon>Actinomycetota</taxon>
        <taxon>Actinomycetes</taxon>
        <taxon>Propionibacteriales</taxon>
        <taxon>Kribbellaceae</taxon>
        <taxon>Kribbella</taxon>
    </lineage>
</organism>
<feature type="transmembrane region" description="Helical" evidence="1">
    <location>
        <begin position="103"/>
        <end position="123"/>
    </location>
</feature>
<name>A0A7X5VDA3_9ACTN</name>
<proteinExistence type="predicted"/>
<evidence type="ECO:0000256" key="1">
    <source>
        <dbReference type="SAM" id="Phobius"/>
    </source>
</evidence>
<dbReference type="Proteomes" id="UP000555407">
    <property type="component" value="Unassembled WGS sequence"/>
</dbReference>
<sequence length="150" mass="15525">MARSRGSRPGRAVSGGLLAAAATVVGVLGAGHLVLLYASPTLSPDDDLAKRLAVSVVPLSDATNVLRLWVGFNVSHSLGALVFALTFGYLALAHDELLFDSPYLLVIGAAYLLTMLLTSVRYWFNVPSIGLALSTVLYLAGAVLGATGLA</sequence>
<dbReference type="EMBL" id="JAASRO010000001">
    <property type="protein sequence ID" value="NIK58402.1"/>
    <property type="molecule type" value="Genomic_DNA"/>
</dbReference>
<comment type="caution">
    <text evidence="2">The sequence shown here is derived from an EMBL/GenBank/DDBJ whole genome shotgun (WGS) entry which is preliminary data.</text>
</comment>
<keyword evidence="1" id="KW-0472">Membrane</keyword>
<feature type="transmembrane region" description="Helical" evidence="1">
    <location>
        <begin position="129"/>
        <end position="149"/>
    </location>
</feature>
<dbReference type="AlphaFoldDB" id="A0A7X5VDA3"/>
<keyword evidence="1" id="KW-0812">Transmembrane</keyword>
<keyword evidence="3" id="KW-1185">Reference proteome</keyword>
<evidence type="ECO:0000313" key="3">
    <source>
        <dbReference type="Proteomes" id="UP000555407"/>
    </source>
</evidence>
<reference evidence="2 3" key="1">
    <citation type="submission" date="2020-03" db="EMBL/GenBank/DDBJ databases">
        <title>Sequencing the genomes of 1000 actinobacteria strains.</title>
        <authorList>
            <person name="Klenk H.-P."/>
        </authorList>
    </citation>
    <scope>NUCLEOTIDE SEQUENCE [LARGE SCALE GENOMIC DNA]</scope>
    <source>
        <strain evidence="2 3">DSM 45490</strain>
    </source>
</reference>
<accession>A0A7X5VDA3</accession>